<dbReference type="AlphaFoldDB" id="A0A8H7TVF9"/>
<dbReference type="SUPFAM" id="SSF53254">
    <property type="entry name" value="Phosphoglycerate mutase-like"/>
    <property type="match status" value="1"/>
</dbReference>
<feature type="transmembrane region" description="Helical" evidence="1">
    <location>
        <begin position="20"/>
        <end position="39"/>
    </location>
</feature>
<keyword evidence="1" id="KW-1133">Transmembrane helix</keyword>
<dbReference type="Proteomes" id="UP000616885">
    <property type="component" value="Unassembled WGS sequence"/>
</dbReference>
<comment type="caution">
    <text evidence="2">The sequence shown here is derived from an EMBL/GenBank/DDBJ whole genome shotgun (WGS) entry which is preliminary data.</text>
</comment>
<proteinExistence type="predicted"/>
<keyword evidence="1" id="KW-0812">Transmembrane</keyword>
<accession>A0A8H7TVF9</accession>
<evidence type="ECO:0000313" key="3">
    <source>
        <dbReference type="Proteomes" id="UP000616885"/>
    </source>
</evidence>
<evidence type="ECO:0000256" key="1">
    <source>
        <dbReference type="SAM" id="Phobius"/>
    </source>
</evidence>
<organism evidence="2 3">
    <name type="scientific">Bionectria ochroleuca</name>
    <name type="common">Gliocladium roseum</name>
    <dbReference type="NCBI Taxonomy" id="29856"/>
    <lineage>
        <taxon>Eukaryota</taxon>
        <taxon>Fungi</taxon>
        <taxon>Dikarya</taxon>
        <taxon>Ascomycota</taxon>
        <taxon>Pezizomycotina</taxon>
        <taxon>Sordariomycetes</taxon>
        <taxon>Hypocreomycetidae</taxon>
        <taxon>Hypocreales</taxon>
        <taxon>Bionectriaceae</taxon>
        <taxon>Clonostachys</taxon>
    </lineage>
</organism>
<protein>
    <submittedName>
        <fullName evidence="2">Uncharacterized protein</fullName>
    </submittedName>
</protein>
<evidence type="ECO:0000313" key="2">
    <source>
        <dbReference type="EMBL" id="KAF9758160.1"/>
    </source>
</evidence>
<name>A0A8H7TVF9_BIOOC</name>
<keyword evidence="1" id="KW-0472">Membrane</keyword>
<dbReference type="InterPro" id="IPR029033">
    <property type="entry name" value="His_PPase_superfam"/>
</dbReference>
<gene>
    <name evidence="2" type="ORF">IM811_009104</name>
</gene>
<reference evidence="2" key="1">
    <citation type="submission" date="2020-10" db="EMBL/GenBank/DDBJ databases">
        <title>High-Quality Genome Resource of Clonostachys rosea strain S41 by Oxford Nanopore Long-Read Sequencing.</title>
        <authorList>
            <person name="Wang H."/>
        </authorList>
    </citation>
    <scope>NUCLEOTIDE SEQUENCE</scope>
    <source>
        <strain evidence="2">S41</strain>
    </source>
</reference>
<sequence>MAPLRVSVAHTPLPPRPRAVPIWTIILISTLALGLFLSLTGTMALRAYSTVAVGLGLLINPATAAVDGGWYAPTGSKVNNLTEALHGTGTYGFIFNSSHTPDDQYGVYNWCNMPHVRKQEYIKPGDEFKLQYVEVIHRHHKRTPYVKCVSRGVLPVEL</sequence>
<dbReference type="EMBL" id="JADCTT010000002">
    <property type="protein sequence ID" value="KAF9758160.1"/>
    <property type="molecule type" value="Genomic_DNA"/>
</dbReference>